<dbReference type="Proteomes" id="UP001056500">
    <property type="component" value="Chromosome"/>
</dbReference>
<protein>
    <submittedName>
        <fullName evidence="1">DUF4177 domain-containing protein</fullName>
    </submittedName>
</protein>
<evidence type="ECO:0000313" key="2">
    <source>
        <dbReference type="Proteomes" id="UP001056500"/>
    </source>
</evidence>
<sequence>MEKWEYRSMKVHTGGFLGGKLDVDEFQDMLNKLGAEGWELISCFDTNQSHGASREVITVFKRRKP</sequence>
<dbReference type="RefSeq" id="WP_251874068.1">
    <property type="nucleotide sequence ID" value="NZ_CP098755.1"/>
</dbReference>
<accession>A0ABY4WNH9</accession>
<keyword evidence="2" id="KW-1185">Reference proteome</keyword>
<dbReference type="Pfam" id="PF13783">
    <property type="entry name" value="DUF4177"/>
    <property type="match status" value="1"/>
</dbReference>
<dbReference type="InterPro" id="IPR025234">
    <property type="entry name" value="YjzH-like"/>
</dbReference>
<proteinExistence type="predicted"/>
<organism evidence="1 2">
    <name type="scientific">Brevibacillus ruminantium</name>
    <dbReference type="NCBI Taxonomy" id="2950604"/>
    <lineage>
        <taxon>Bacteria</taxon>
        <taxon>Bacillati</taxon>
        <taxon>Bacillota</taxon>
        <taxon>Bacilli</taxon>
        <taxon>Bacillales</taxon>
        <taxon>Paenibacillaceae</taxon>
        <taxon>Brevibacillus</taxon>
    </lineage>
</organism>
<evidence type="ECO:0000313" key="1">
    <source>
        <dbReference type="EMBL" id="USG66964.1"/>
    </source>
</evidence>
<reference evidence="1" key="1">
    <citation type="submission" date="2022-06" db="EMBL/GenBank/DDBJ databases">
        <title>Genome sequencing of Brevibacillus sp. BB3-R1.</title>
        <authorList>
            <person name="Heo J."/>
            <person name="Lee D."/>
            <person name="Won M."/>
            <person name="Han B.-H."/>
            <person name="Hong S.-B."/>
            <person name="Kwon S.-W."/>
        </authorList>
    </citation>
    <scope>NUCLEOTIDE SEQUENCE</scope>
    <source>
        <strain evidence="1">BB3-R1</strain>
    </source>
</reference>
<dbReference type="EMBL" id="CP098755">
    <property type="protein sequence ID" value="USG66964.1"/>
    <property type="molecule type" value="Genomic_DNA"/>
</dbReference>
<gene>
    <name evidence="1" type="ORF">NDK47_06605</name>
</gene>
<name>A0ABY4WNH9_9BACL</name>